<dbReference type="EMBL" id="ANAH02000017">
    <property type="protein sequence ID" value="EPX59507.1"/>
    <property type="molecule type" value="Genomic_DNA"/>
</dbReference>
<proteinExistence type="predicted"/>
<sequence>MPSAGRPARSMPPREAVPPGIIALRRGSIGFVLLGSTSERPLDTRHRPRWNPPKWGGWAPLSQIQSRCTRGVIWTGATPLLHVSRRWPRGRTAVAAPVGRPVTAAPPLRRTADACDARAPGHRTLPGSPDTYSRGRMRPVLFLRLHDHGRCDPT</sequence>
<comment type="caution">
    <text evidence="1">The sequence shown here is derived from an EMBL/GenBank/DDBJ whole genome shotgun (WGS) entry which is preliminary data.</text>
</comment>
<protein>
    <submittedName>
        <fullName evidence="1">Uncharacterized protein</fullName>
    </submittedName>
</protein>
<dbReference type="Proteomes" id="UP000011682">
    <property type="component" value="Unassembled WGS sequence"/>
</dbReference>
<evidence type="ECO:0000313" key="2">
    <source>
        <dbReference type="Proteomes" id="UP000011682"/>
    </source>
</evidence>
<dbReference type="AlphaFoldDB" id="S9PB52"/>
<organism evidence="1 2">
    <name type="scientific">Cystobacter fuscus (strain ATCC 25194 / DSM 2262 / NBRC 100088 / M29)</name>
    <dbReference type="NCBI Taxonomy" id="1242864"/>
    <lineage>
        <taxon>Bacteria</taxon>
        <taxon>Pseudomonadati</taxon>
        <taxon>Myxococcota</taxon>
        <taxon>Myxococcia</taxon>
        <taxon>Myxococcales</taxon>
        <taxon>Cystobacterineae</taxon>
        <taxon>Archangiaceae</taxon>
        <taxon>Cystobacter</taxon>
    </lineage>
</organism>
<reference evidence="1" key="1">
    <citation type="submission" date="2013-05" db="EMBL/GenBank/DDBJ databases">
        <title>Genome assembly of Cystobacter fuscus DSM 2262.</title>
        <authorList>
            <person name="Sharma G."/>
            <person name="Khatri I."/>
            <person name="Kaur C."/>
            <person name="Mayilraj S."/>
            <person name="Subramanian S."/>
        </authorList>
    </citation>
    <scope>NUCLEOTIDE SEQUENCE [LARGE SCALE GENOMIC DNA]</scope>
    <source>
        <strain evidence="1">DSM 2262</strain>
    </source>
</reference>
<gene>
    <name evidence="1" type="ORF">D187_002997</name>
</gene>
<accession>S9PB52</accession>
<evidence type="ECO:0000313" key="1">
    <source>
        <dbReference type="EMBL" id="EPX59507.1"/>
    </source>
</evidence>
<keyword evidence="2" id="KW-1185">Reference proteome</keyword>
<name>S9PB52_CYSF2</name>